<comment type="similarity">
    <text evidence="7">Belongs to the argonaute family. Piwi subfamily.</text>
</comment>
<evidence type="ECO:0000313" key="11">
    <source>
        <dbReference type="EMBL" id="VVC25092.1"/>
    </source>
</evidence>
<dbReference type="InterPro" id="IPR036397">
    <property type="entry name" value="RNaseH_sf"/>
</dbReference>
<evidence type="ECO:0000256" key="7">
    <source>
        <dbReference type="ARBA" id="ARBA00038291"/>
    </source>
</evidence>
<dbReference type="GO" id="GO:0140965">
    <property type="term" value="P:secondary piRNA processing"/>
    <property type="evidence" value="ECO:0007669"/>
    <property type="project" value="UniProtKB-ARBA"/>
</dbReference>
<sequence length="1006" mass="112924">MDPNNPIRPTRGKARGRPAQPPLMPQNQPGESSQSGQFQGARHTQFSQAQGTRPMQPTQFGPAHGIRPVQHTQFGSAQGIRPMQQSSSGQFQSRPIQSTQFGQSLGGRPMQPSQFRGPHPIQVTQQPVRPLPPHSYPSMQSQSIQPQQMQPSFGQGISRPLRQMPPRPTGPPQQRAPRPIIAPRMESSGDGPDSAMAGVQQITEGVKNLAAGDSALIPIGRGSVRGRRQLDIEHFRTPRPQSSLGVTGKQGISGQPVKLMANYFPIISYTNWCLYQYRVDFDPEEDRIGTKRGLLSQHKEQLGGYLFDGTMLFSGTKYDPESFQLISTRRSEDVKVIINIKYTAIIETGDYANIQVFNLLLRNCLRHLDLKLIGRNFYDQNAKIDMVQHKLQLWPGYETSIGKYEKDILLCAEISTKVMRQETVLDFLNQCTADRNRNQDWMITFKSGIVGATVMTSYNNETYRIDDIDENADQSSEFMKKDGSKMTYSQYYKEKWNLTIRGGKQPMLISKNKKATRRFGNEDTLVYLVPEFCIMTGITDAMRNNFTLMKDMAIHTRVNPAERMKRLMNFANRLLASKESVSELKKWNLTLSNQLVDVPSRVLAPEQIKSNNKSYDGGFEADWTRHLRCLPMFTNASVKSWVIVAPQDFQKDVESFSQTLSKAAQGMSFTLPKPNLAFMRDGRSATFLVHLEQVINEKNPTLILCVIPSARGDIYSLIKRKLCIDRAVPSQVVLAKNVQKNNLSVCTKIAIQLNCKIGGAPWLITIPKKGIMIVGFDVCHDSQRKNISYGALVATMNDTHTNYFSCVEPHGSGEELSNHFATGISKALLKYKSKNGALPTSIVIYRDGVGEGQISHVHKTEIKLLKTACEKFYGPSSVPLAFLIVTKRISTRFFAMSKQGPVNPQPGTIVDSVVTDPTKYDFFLVSQHVKQGTVTPTHYQVIEDTLKLPPDIMQKLTYKLTHMYYNWSGTVRVPAPCQLAHKLAFLTGQTLKTSPNNSLDELLYYL</sequence>
<evidence type="ECO:0000256" key="1">
    <source>
        <dbReference type="ARBA" id="ARBA00004496"/>
    </source>
</evidence>
<feature type="region of interest" description="Disordered" evidence="8">
    <location>
        <begin position="149"/>
        <end position="178"/>
    </location>
</feature>
<dbReference type="EMBL" id="CABPRJ010000008">
    <property type="protein sequence ID" value="VVC25092.1"/>
    <property type="molecule type" value="Genomic_DNA"/>
</dbReference>
<keyword evidence="2" id="KW-0217">Developmental protein</keyword>
<keyword evidence="6" id="KW-0943">RNA-mediated gene silencing</keyword>
<evidence type="ECO:0000256" key="2">
    <source>
        <dbReference type="ARBA" id="ARBA00022473"/>
    </source>
</evidence>
<evidence type="ECO:0000256" key="5">
    <source>
        <dbReference type="ARBA" id="ARBA00022884"/>
    </source>
</evidence>
<dbReference type="PROSITE" id="PS50822">
    <property type="entry name" value="PIWI"/>
    <property type="match status" value="1"/>
</dbReference>
<dbReference type="Gene3D" id="3.30.420.10">
    <property type="entry name" value="Ribonuclease H-like superfamily/Ribonuclease H"/>
    <property type="match status" value="1"/>
</dbReference>
<feature type="domain" description="PAZ" evidence="9">
    <location>
        <begin position="423"/>
        <end position="537"/>
    </location>
</feature>
<protein>
    <submittedName>
        <fullName evidence="11">Piwi domain,Ribonuclease H-like domain,PAZ domain</fullName>
    </submittedName>
</protein>
<dbReference type="Pfam" id="PF02171">
    <property type="entry name" value="Piwi"/>
    <property type="match status" value="1"/>
</dbReference>
<reference evidence="11 12" key="1">
    <citation type="submission" date="2019-08" db="EMBL/GenBank/DDBJ databases">
        <authorList>
            <person name="Alioto T."/>
            <person name="Alioto T."/>
            <person name="Gomez Garrido J."/>
        </authorList>
    </citation>
    <scope>NUCLEOTIDE SEQUENCE [LARGE SCALE GENOMIC DNA]</scope>
</reference>
<feature type="compositionally biased region" description="Polar residues" evidence="8">
    <location>
        <begin position="83"/>
        <end position="103"/>
    </location>
</feature>
<dbReference type="SUPFAM" id="SSF53098">
    <property type="entry name" value="Ribonuclease H-like"/>
    <property type="match status" value="1"/>
</dbReference>
<dbReference type="GO" id="GO:0005737">
    <property type="term" value="C:cytoplasm"/>
    <property type="evidence" value="ECO:0007669"/>
    <property type="project" value="UniProtKB-SubCell"/>
</dbReference>
<dbReference type="SMART" id="SM00950">
    <property type="entry name" value="Piwi"/>
    <property type="match status" value="1"/>
</dbReference>
<dbReference type="InterPro" id="IPR003165">
    <property type="entry name" value="Piwi"/>
</dbReference>
<dbReference type="GO" id="GO:0030154">
    <property type="term" value="P:cell differentiation"/>
    <property type="evidence" value="ECO:0007669"/>
    <property type="project" value="UniProtKB-KW"/>
</dbReference>
<name>A0A5E4LZ61_9HEMI</name>
<evidence type="ECO:0000256" key="6">
    <source>
        <dbReference type="ARBA" id="ARBA00023158"/>
    </source>
</evidence>
<dbReference type="FunFam" id="3.30.420.10:FF:000014">
    <property type="entry name" value="Piwi-like RNA-mediated gene silencing 1"/>
    <property type="match status" value="1"/>
</dbReference>
<dbReference type="Gene3D" id="2.170.260.10">
    <property type="entry name" value="paz domain"/>
    <property type="match status" value="1"/>
</dbReference>
<evidence type="ECO:0000259" key="10">
    <source>
        <dbReference type="PROSITE" id="PS50822"/>
    </source>
</evidence>
<dbReference type="Pfam" id="PF02170">
    <property type="entry name" value="PAZ"/>
    <property type="match status" value="1"/>
</dbReference>
<dbReference type="SUPFAM" id="SSF101690">
    <property type="entry name" value="PAZ domain"/>
    <property type="match status" value="1"/>
</dbReference>
<dbReference type="InterPro" id="IPR036085">
    <property type="entry name" value="PAZ_dom_sf"/>
</dbReference>
<dbReference type="GO" id="GO:0003723">
    <property type="term" value="F:RNA binding"/>
    <property type="evidence" value="ECO:0007669"/>
    <property type="project" value="UniProtKB-KW"/>
</dbReference>
<dbReference type="InterPro" id="IPR012337">
    <property type="entry name" value="RNaseH-like_sf"/>
</dbReference>
<dbReference type="CDD" id="cd04658">
    <property type="entry name" value="Piwi_piwi-like_Euk"/>
    <property type="match status" value="1"/>
</dbReference>
<keyword evidence="5" id="KW-0694">RNA-binding</keyword>
<feature type="domain" description="Piwi" evidence="10">
    <location>
        <begin position="702"/>
        <end position="992"/>
    </location>
</feature>
<dbReference type="PROSITE" id="PS50821">
    <property type="entry name" value="PAZ"/>
    <property type="match status" value="1"/>
</dbReference>
<dbReference type="Proteomes" id="UP000325440">
    <property type="component" value="Unassembled WGS sequence"/>
</dbReference>
<keyword evidence="4" id="KW-0221">Differentiation</keyword>
<dbReference type="PANTHER" id="PTHR22891">
    <property type="entry name" value="EUKARYOTIC TRANSLATION INITIATION FACTOR 2C"/>
    <property type="match status" value="1"/>
</dbReference>
<proteinExistence type="inferred from homology"/>
<evidence type="ECO:0000256" key="3">
    <source>
        <dbReference type="ARBA" id="ARBA00022490"/>
    </source>
</evidence>
<dbReference type="FunFam" id="2.170.260.10:FF:000003">
    <property type="entry name" value="Piwi-like RNA-mediated gene silencing 2"/>
    <property type="match status" value="1"/>
</dbReference>
<evidence type="ECO:0000256" key="4">
    <source>
        <dbReference type="ARBA" id="ARBA00022782"/>
    </source>
</evidence>
<dbReference type="InterPro" id="IPR003100">
    <property type="entry name" value="PAZ_dom"/>
</dbReference>
<dbReference type="CDD" id="cd02845">
    <property type="entry name" value="PAZ_piwi_like"/>
    <property type="match status" value="1"/>
</dbReference>
<dbReference type="AlphaFoldDB" id="A0A5E4LZ61"/>
<dbReference type="SMART" id="SM00949">
    <property type="entry name" value="PAZ"/>
    <property type="match status" value="1"/>
</dbReference>
<accession>A0A5E4LZ61</accession>
<evidence type="ECO:0000313" key="12">
    <source>
        <dbReference type="Proteomes" id="UP000325440"/>
    </source>
</evidence>
<organism evidence="11 12">
    <name type="scientific">Cinara cedri</name>
    <dbReference type="NCBI Taxonomy" id="506608"/>
    <lineage>
        <taxon>Eukaryota</taxon>
        <taxon>Metazoa</taxon>
        <taxon>Ecdysozoa</taxon>
        <taxon>Arthropoda</taxon>
        <taxon>Hexapoda</taxon>
        <taxon>Insecta</taxon>
        <taxon>Pterygota</taxon>
        <taxon>Neoptera</taxon>
        <taxon>Paraneoptera</taxon>
        <taxon>Hemiptera</taxon>
        <taxon>Sternorrhyncha</taxon>
        <taxon>Aphidomorpha</taxon>
        <taxon>Aphidoidea</taxon>
        <taxon>Aphididae</taxon>
        <taxon>Lachninae</taxon>
        <taxon>Cinara</taxon>
    </lineage>
</organism>
<feature type="compositionally biased region" description="Polar residues" evidence="8">
    <location>
        <begin position="25"/>
        <end position="59"/>
    </location>
</feature>
<feature type="region of interest" description="Disordered" evidence="8">
    <location>
        <begin position="1"/>
        <end position="125"/>
    </location>
</feature>
<evidence type="ECO:0000259" key="9">
    <source>
        <dbReference type="PROSITE" id="PS50821"/>
    </source>
</evidence>
<gene>
    <name evidence="11" type="ORF">CINCED_3A023601</name>
</gene>
<dbReference type="Gene3D" id="3.40.50.2300">
    <property type="match status" value="1"/>
</dbReference>
<evidence type="ECO:0000256" key="8">
    <source>
        <dbReference type="SAM" id="MobiDB-lite"/>
    </source>
</evidence>
<dbReference type="Pfam" id="PF23278">
    <property type="entry name" value="Piwi_N"/>
    <property type="match status" value="1"/>
</dbReference>
<comment type="subcellular location">
    <subcellularLocation>
        <location evidence="1">Cytoplasm</location>
    </subcellularLocation>
</comment>
<dbReference type="OrthoDB" id="445936at2759"/>
<keyword evidence="12" id="KW-1185">Reference proteome</keyword>
<keyword evidence="3" id="KW-0963">Cytoplasm</keyword>